<evidence type="ECO:0000313" key="5">
    <source>
        <dbReference type="Proteomes" id="UP000192801"/>
    </source>
</evidence>
<feature type="chain" id="PRO_5038796493" description="AMP-binding enzyme C-terminal domain-containing protein" evidence="2">
    <location>
        <begin position="23"/>
        <end position="266"/>
    </location>
</feature>
<gene>
    <name evidence="4" type="ORF">BST26_20970</name>
</gene>
<sequence>MIRKVLAAGLLTGVALAGAATAAADPDPAAPVVDAQAPAAPDAPAPDAPAAPGLTEHPGTRSGNGLTDAFSHPYELQLGQAPSNAIGYDPSLNNPLSQSDFLNPKRYRVPGAEADNQYALQPGVDGPFARVDGLKGTHAMLHGALGRMPHEQMSQPLPGTAPPPGTNIPVGELGNLDDPEAALNEDPAVAEAVVFGVPDERLGQRVVAAITLAAGATAPTLAALRHRVAQRLPVTAAPREVHVVTELPRLGVGKPDRRGLARRFSR</sequence>
<dbReference type="InterPro" id="IPR050237">
    <property type="entry name" value="ATP-dep_AMP-bd_enzyme"/>
</dbReference>
<comment type="caution">
    <text evidence="4">The sequence shown here is derived from an EMBL/GenBank/DDBJ whole genome shotgun (WGS) entry which is preliminary data.</text>
</comment>
<organism evidence="4 5">
    <name type="scientific">Mycolicibacterium insubricum</name>
    <dbReference type="NCBI Taxonomy" id="444597"/>
    <lineage>
        <taxon>Bacteria</taxon>
        <taxon>Bacillati</taxon>
        <taxon>Actinomycetota</taxon>
        <taxon>Actinomycetes</taxon>
        <taxon>Mycobacteriales</taxon>
        <taxon>Mycobacteriaceae</taxon>
        <taxon>Mycolicibacterium</taxon>
    </lineage>
</organism>
<feature type="domain" description="AMP-binding enzyme C-terminal" evidence="3">
    <location>
        <begin position="180"/>
        <end position="254"/>
    </location>
</feature>
<dbReference type="EMBL" id="MVHS01000094">
    <property type="protein sequence ID" value="ORA62311.1"/>
    <property type="molecule type" value="Genomic_DNA"/>
</dbReference>
<dbReference type="PANTHER" id="PTHR43767:SF1">
    <property type="entry name" value="NONRIBOSOMAL PEPTIDE SYNTHASE PES1 (EUROFUNG)-RELATED"/>
    <property type="match status" value="1"/>
</dbReference>
<dbReference type="InterPro" id="IPR045851">
    <property type="entry name" value="AMP-bd_C_sf"/>
</dbReference>
<dbReference type="STRING" id="444597.BST26_20970"/>
<evidence type="ECO:0000313" key="4">
    <source>
        <dbReference type="EMBL" id="ORA62311.1"/>
    </source>
</evidence>
<evidence type="ECO:0000256" key="1">
    <source>
        <dbReference type="SAM" id="MobiDB-lite"/>
    </source>
</evidence>
<proteinExistence type="predicted"/>
<dbReference type="InterPro" id="IPR025110">
    <property type="entry name" value="AMP-bd_C"/>
</dbReference>
<protein>
    <recommendedName>
        <fullName evidence="3">AMP-binding enzyme C-terminal domain-containing protein</fullName>
    </recommendedName>
</protein>
<dbReference type="AlphaFoldDB" id="A0A1X0CQ53"/>
<dbReference type="GO" id="GO:0016878">
    <property type="term" value="F:acid-thiol ligase activity"/>
    <property type="evidence" value="ECO:0007669"/>
    <property type="project" value="UniProtKB-ARBA"/>
</dbReference>
<dbReference type="Proteomes" id="UP000192801">
    <property type="component" value="Unassembled WGS sequence"/>
</dbReference>
<accession>A0A1X0CQ53</accession>
<dbReference type="PANTHER" id="PTHR43767">
    <property type="entry name" value="LONG-CHAIN-FATTY-ACID--COA LIGASE"/>
    <property type="match status" value="1"/>
</dbReference>
<dbReference type="Gene3D" id="3.30.300.30">
    <property type="match status" value="1"/>
</dbReference>
<name>A0A1X0CQ53_9MYCO</name>
<dbReference type="SUPFAM" id="SSF56801">
    <property type="entry name" value="Acetyl-CoA synthetase-like"/>
    <property type="match status" value="1"/>
</dbReference>
<feature type="region of interest" description="Disordered" evidence="1">
    <location>
        <begin position="20"/>
        <end position="70"/>
    </location>
</feature>
<dbReference type="Pfam" id="PF13193">
    <property type="entry name" value="AMP-binding_C"/>
    <property type="match status" value="1"/>
</dbReference>
<feature type="signal peptide" evidence="2">
    <location>
        <begin position="1"/>
        <end position="22"/>
    </location>
</feature>
<evidence type="ECO:0000259" key="3">
    <source>
        <dbReference type="Pfam" id="PF13193"/>
    </source>
</evidence>
<reference evidence="4 5" key="1">
    <citation type="submission" date="2016-12" db="EMBL/GenBank/DDBJ databases">
        <title>The new phylogeny of genus Mycobacterium.</title>
        <authorList>
            <person name="Tortoli E."/>
            <person name="Trovato A."/>
            <person name="Cirillo D.M."/>
        </authorList>
    </citation>
    <scope>NUCLEOTIDE SEQUENCE [LARGE SCALE GENOMIC DNA]</scope>
    <source>
        <strain evidence="4 5">DSM 45130</strain>
    </source>
</reference>
<keyword evidence="5" id="KW-1185">Reference proteome</keyword>
<keyword evidence="2" id="KW-0732">Signal</keyword>
<dbReference type="RefSeq" id="WP_207563477.1">
    <property type="nucleotide sequence ID" value="NZ_MVHS01000094.1"/>
</dbReference>
<evidence type="ECO:0000256" key="2">
    <source>
        <dbReference type="SAM" id="SignalP"/>
    </source>
</evidence>
<feature type="compositionally biased region" description="Low complexity" evidence="1">
    <location>
        <begin position="20"/>
        <end position="40"/>
    </location>
</feature>